<dbReference type="InterPro" id="IPR036719">
    <property type="entry name" value="Neuro-gated_channel_TM_sf"/>
</dbReference>
<feature type="transmembrane region" description="Helical" evidence="15">
    <location>
        <begin position="266"/>
        <end position="284"/>
    </location>
</feature>
<evidence type="ECO:0000256" key="7">
    <source>
        <dbReference type="ARBA" id="ARBA00023136"/>
    </source>
</evidence>
<dbReference type="InterPro" id="IPR036734">
    <property type="entry name" value="Neur_chan_lig-bd_sf"/>
</dbReference>
<dbReference type="NCBIfam" id="TIGR00860">
    <property type="entry name" value="LIC"/>
    <property type="match status" value="1"/>
</dbReference>
<dbReference type="PANTHER" id="PTHR18945">
    <property type="entry name" value="NEUROTRANSMITTER GATED ION CHANNEL"/>
    <property type="match status" value="1"/>
</dbReference>
<keyword evidence="5" id="KW-0770">Synapse</keyword>
<feature type="transmembrane region" description="Helical" evidence="15">
    <location>
        <begin position="296"/>
        <end position="321"/>
    </location>
</feature>
<feature type="domain" description="Neurotransmitter-gated ion-channel transmembrane" evidence="18">
    <location>
        <begin position="240"/>
        <end position="518"/>
    </location>
</feature>
<evidence type="ECO:0000256" key="12">
    <source>
        <dbReference type="ARBA" id="ARBA00023286"/>
    </source>
</evidence>
<keyword evidence="7 15" id="KW-0472">Membrane</keyword>
<dbReference type="PRINTS" id="PR00252">
    <property type="entry name" value="NRIONCHANNEL"/>
</dbReference>
<dbReference type="Proteomes" id="UP001303046">
    <property type="component" value="Unassembled WGS sequence"/>
</dbReference>
<feature type="region of interest" description="Disordered" evidence="16">
    <location>
        <begin position="626"/>
        <end position="754"/>
    </location>
</feature>
<keyword evidence="9" id="KW-0675">Receptor</keyword>
<feature type="compositionally biased region" description="Low complexity" evidence="16">
    <location>
        <begin position="739"/>
        <end position="754"/>
    </location>
</feature>
<dbReference type="PROSITE" id="PS00236">
    <property type="entry name" value="NEUROTR_ION_CHANNEL"/>
    <property type="match status" value="1"/>
</dbReference>
<evidence type="ECO:0000256" key="11">
    <source>
        <dbReference type="ARBA" id="ARBA00023257"/>
    </source>
</evidence>
<name>A0ABR1C0Z2_NECAM</name>
<evidence type="ECO:0000256" key="3">
    <source>
        <dbReference type="ARBA" id="ARBA00022692"/>
    </source>
</evidence>
<evidence type="ECO:0000256" key="10">
    <source>
        <dbReference type="ARBA" id="ARBA00023180"/>
    </source>
</evidence>
<dbReference type="InterPro" id="IPR018000">
    <property type="entry name" value="Neurotransmitter_ion_chnl_CS"/>
</dbReference>
<keyword evidence="6 15" id="KW-0406">Ion transport</keyword>
<dbReference type="EMBL" id="JAVFWL010000001">
    <property type="protein sequence ID" value="KAK6730946.1"/>
    <property type="molecule type" value="Genomic_DNA"/>
</dbReference>
<evidence type="ECO:0000256" key="4">
    <source>
        <dbReference type="ARBA" id="ARBA00022989"/>
    </source>
</evidence>
<evidence type="ECO:0000313" key="20">
    <source>
        <dbReference type="Proteomes" id="UP001303046"/>
    </source>
</evidence>
<keyword evidence="11" id="KW-0628">Postsynaptic cell membrane</keyword>
<feature type="signal peptide" evidence="15">
    <location>
        <begin position="1"/>
        <end position="21"/>
    </location>
</feature>
<keyword evidence="1 15" id="KW-0813">Transport</keyword>
<evidence type="ECO:0000256" key="6">
    <source>
        <dbReference type="ARBA" id="ARBA00023065"/>
    </source>
</evidence>
<evidence type="ECO:0000256" key="1">
    <source>
        <dbReference type="ARBA" id="ARBA00022448"/>
    </source>
</evidence>
<feature type="domain" description="Neurotransmitter-gated ion-channel ligand-binding" evidence="17">
    <location>
        <begin position="21"/>
        <end position="232"/>
    </location>
</feature>
<keyword evidence="15" id="KW-0732">Signal</keyword>
<feature type="compositionally biased region" description="Low complexity" evidence="16">
    <location>
        <begin position="662"/>
        <end position="672"/>
    </location>
</feature>
<feature type="transmembrane region" description="Helical" evidence="15">
    <location>
        <begin position="234"/>
        <end position="259"/>
    </location>
</feature>
<keyword evidence="3 15" id="KW-0812">Transmembrane</keyword>
<evidence type="ECO:0000256" key="16">
    <source>
        <dbReference type="SAM" id="MobiDB-lite"/>
    </source>
</evidence>
<feature type="region of interest" description="Disordered" evidence="16">
    <location>
        <begin position="585"/>
        <end position="610"/>
    </location>
</feature>
<organism evidence="19 20">
    <name type="scientific">Necator americanus</name>
    <name type="common">Human hookworm</name>
    <dbReference type="NCBI Taxonomy" id="51031"/>
    <lineage>
        <taxon>Eukaryota</taxon>
        <taxon>Metazoa</taxon>
        <taxon>Ecdysozoa</taxon>
        <taxon>Nematoda</taxon>
        <taxon>Chromadorea</taxon>
        <taxon>Rhabditida</taxon>
        <taxon>Rhabditina</taxon>
        <taxon>Rhabditomorpha</taxon>
        <taxon>Strongyloidea</taxon>
        <taxon>Ancylostomatidae</taxon>
        <taxon>Bunostominae</taxon>
        <taxon>Necator</taxon>
    </lineage>
</organism>
<evidence type="ECO:0000256" key="13">
    <source>
        <dbReference type="ARBA" id="ARBA00023303"/>
    </source>
</evidence>
<keyword evidence="13 15" id="KW-0407">Ion channel</keyword>
<dbReference type="Pfam" id="PF02931">
    <property type="entry name" value="Neur_chan_LBD"/>
    <property type="match status" value="1"/>
</dbReference>
<evidence type="ECO:0000256" key="9">
    <source>
        <dbReference type="ARBA" id="ARBA00023170"/>
    </source>
</evidence>
<gene>
    <name evidence="19" type="primary">Necator_chrI.g3554</name>
    <name evidence="19" type="ORF">RB195_007425</name>
</gene>
<dbReference type="Gene3D" id="1.20.58.390">
    <property type="entry name" value="Neurotransmitter-gated ion-channel transmembrane domain"/>
    <property type="match status" value="1"/>
</dbReference>
<keyword evidence="2" id="KW-1003">Cell membrane</keyword>
<feature type="chain" id="PRO_5044987154" description="Cation transporter family protein" evidence="15">
    <location>
        <begin position="22"/>
        <end position="823"/>
    </location>
</feature>
<reference evidence="19 20" key="1">
    <citation type="submission" date="2023-08" db="EMBL/GenBank/DDBJ databases">
        <title>A Necator americanus chromosomal reference genome.</title>
        <authorList>
            <person name="Ilik V."/>
            <person name="Petrzelkova K.J."/>
            <person name="Pardy F."/>
            <person name="Fuh T."/>
            <person name="Niatou-Singa F.S."/>
            <person name="Gouil Q."/>
            <person name="Baker L."/>
            <person name="Ritchie M.E."/>
            <person name="Jex A.R."/>
            <person name="Gazzola D."/>
            <person name="Li H."/>
            <person name="Toshio Fujiwara R."/>
            <person name="Zhan B."/>
            <person name="Aroian R.V."/>
            <person name="Pafco B."/>
            <person name="Schwarz E.M."/>
        </authorList>
    </citation>
    <scope>NUCLEOTIDE SEQUENCE [LARGE SCALE GENOMIC DNA]</scope>
    <source>
        <strain evidence="19 20">Aroian</strain>
        <tissue evidence="19">Whole animal</tissue>
    </source>
</reference>
<proteinExistence type="inferred from homology"/>
<evidence type="ECO:0008006" key="21">
    <source>
        <dbReference type="Google" id="ProtNLM"/>
    </source>
</evidence>
<keyword evidence="10" id="KW-0325">Glycoprotein</keyword>
<evidence type="ECO:0000256" key="8">
    <source>
        <dbReference type="ARBA" id="ARBA00023157"/>
    </source>
</evidence>
<evidence type="ECO:0000256" key="15">
    <source>
        <dbReference type="RuleBase" id="RU000687"/>
    </source>
</evidence>
<dbReference type="CDD" id="cd18997">
    <property type="entry name" value="LGIC_ECD_nAChR"/>
    <property type="match status" value="1"/>
</dbReference>
<evidence type="ECO:0000259" key="18">
    <source>
        <dbReference type="Pfam" id="PF02932"/>
    </source>
</evidence>
<evidence type="ECO:0000256" key="5">
    <source>
        <dbReference type="ARBA" id="ARBA00023018"/>
    </source>
</evidence>
<dbReference type="SUPFAM" id="SSF63712">
    <property type="entry name" value="Nicotinic receptor ligand binding domain-like"/>
    <property type="match status" value="1"/>
</dbReference>
<feature type="compositionally biased region" description="Pro residues" evidence="16">
    <location>
        <begin position="714"/>
        <end position="728"/>
    </location>
</feature>
<protein>
    <recommendedName>
        <fullName evidence="21">Cation transporter family protein</fullName>
    </recommendedName>
</protein>
<dbReference type="InterPro" id="IPR006029">
    <property type="entry name" value="Neurotrans-gated_channel_TM"/>
</dbReference>
<dbReference type="InterPro" id="IPR006201">
    <property type="entry name" value="Neur_channel"/>
</dbReference>
<dbReference type="Pfam" id="PF02932">
    <property type="entry name" value="Neur_chan_memb"/>
    <property type="match status" value="1"/>
</dbReference>
<dbReference type="SUPFAM" id="SSF90112">
    <property type="entry name" value="Neurotransmitter-gated ion-channel transmembrane pore"/>
    <property type="match status" value="1"/>
</dbReference>
<keyword evidence="20" id="KW-1185">Reference proteome</keyword>
<dbReference type="InterPro" id="IPR038050">
    <property type="entry name" value="Neuro_actylchol_rec"/>
</dbReference>
<evidence type="ECO:0000259" key="17">
    <source>
        <dbReference type="Pfam" id="PF02931"/>
    </source>
</evidence>
<sequence length="823" mass="90828">MYLLIPLIITVNCAEASHAEAELYRNLLKNYSAAVRPVRNPNRVLTVSMKIFLQQILNVDEQDQVIEVNAWLKYIWHDYRLRWRPIAYENITSVRFPGDEQQIWQPDILLYNSANERFDSTYKSNLVVYSNGQVNWIPPGIFRITCKMDITMFPFDEQICFLKFGSWTYHGFALDLSLEDQENSEPSMDISTYISNGEWQLVNAPARKEVTYYQCCPEPYPTIKFYMHLKRRSLYHMFNIITPSLLISGMTVLGFCLPAHDMSEKIGFQTTILLSVCFFLTILSEMTPITSESIPLLGIFFSSVTLVVTMSTTFTVSVLNVRYRDHANHKMPRTMRYVFIELIPWLLLMKRPGYRFSSGKGVSKDSSNDSHCVQCALRDGGDLSFSCSELDVDNPEVLNSTLQTIPGEKLELSRKVGEGLFVPRKCESSRKHRVERCERYVNKCKQLSAATTESQHLMLILDLYVLISRRLRGLRERLDDNIVKRETIEEWKFAALALDRLCLYLFGILLIVCIVSIFIIDPVTQSQITEDLRKFKIHANDLWKEILRTRIYISITTDSQQSVREKREEAAGCSCSEICPPGPPGPAGPEGIPGFPGIPGPDGSHGLSGDQLNMETKECIKCMQGAPGIQGTPGSAGLPGNPGPRGLDGSIGIAGPPGPPGLQGSVGLPGSSGIPGTPGVPGSNGIRRISIPGPPGPPGPQGSQGPPGEDAAIVPPPPIGPPGPPGTPGSPGNPGRDGIAGPQGSAGAPGSDAAYCACPPRTRQDSYVQPEAPKMQENTYTYGERKGGNPMEPPSVTYVAKPPVNFDRYKLGNSPYTHIPFTQ</sequence>
<comment type="subcellular location">
    <subcellularLocation>
        <location evidence="14">Postsynaptic cell membrane</location>
        <topology evidence="14">Multi-pass membrane protein</topology>
    </subcellularLocation>
</comment>
<dbReference type="PRINTS" id="PR00254">
    <property type="entry name" value="NICOTINICR"/>
</dbReference>
<dbReference type="Gene3D" id="2.70.170.10">
    <property type="entry name" value="Neurotransmitter-gated ion-channel ligand-binding domain"/>
    <property type="match status" value="1"/>
</dbReference>
<keyword evidence="12" id="KW-1071">Ligand-gated ion channel</keyword>
<keyword evidence="4 15" id="KW-1133">Transmembrane helix</keyword>
<dbReference type="InterPro" id="IPR002394">
    <property type="entry name" value="Nicotinic_acetylcholine_rcpt"/>
</dbReference>
<evidence type="ECO:0000256" key="14">
    <source>
        <dbReference type="ARBA" id="ARBA00034104"/>
    </source>
</evidence>
<dbReference type="CDD" id="cd19051">
    <property type="entry name" value="LGIC_TM_cation"/>
    <property type="match status" value="1"/>
</dbReference>
<dbReference type="InterPro" id="IPR006202">
    <property type="entry name" value="Neur_chan_lig-bd"/>
</dbReference>
<feature type="transmembrane region" description="Helical" evidence="15">
    <location>
        <begin position="501"/>
        <end position="520"/>
    </location>
</feature>
<evidence type="ECO:0000313" key="19">
    <source>
        <dbReference type="EMBL" id="KAK6730946.1"/>
    </source>
</evidence>
<comment type="similarity">
    <text evidence="15">Belongs to the ligand-gated ion channel (TC 1.A.9) family.</text>
</comment>
<evidence type="ECO:0000256" key="2">
    <source>
        <dbReference type="ARBA" id="ARBA00022475"/>
    </source>
</evidence>
<accession>A0ABR1C0Z2</accession>
<keyword evidence="8" id="KW-1015">Disulfide bond</keyword>
<comment type="caution">
    <text evidence="19">The sequence shown here is derived from an EMBL/GenBank/DDBJ whole genome shotgun (WGS) entry which is preliminary data.</text>
</comment>